<evidence type="ECO:0000256" key="5">
    <source>
        <dbReference type="ARBA" id="ARBA00023136"/>
    </source>
</evidence>
<feature type="transmembrane region" description="Helical" evidence="7">
    <location>
        <begin position="21"/>
        <end position="46"/>
    </location>
</feature>
<comment type="subcellular location">
    <subcellularLocation>
        <location evidence="1">Cell membrane</location>
        <topology evidence="1">Multi-pass membrane protein</topology>
    </subcellularLocation>
</comment>
<keyword evidence="5 7" id="KW-0472">Membrane</keyword>
<dbReference type="HOGENOM" id="CLU_1192641_0_0_2"/>
<dbReference type="InterPro" id="IPR050250">
    <property type="entry name" value="Macrolide_Exporter_MacB"/>
</dbReference>
<proteinExistence type="inferred from homology"/>
<gene>
    <name evidence="9" type="ordered locus">Metbo_2165</name>
</gene>
<dbReference type="InterPro" id="IPR003838">
    <property type="entry name" value="ABC3_permease_C"/>
</dbReference>
<name>F0TCB3_METLA</name>
<feature type="transmembrane region" description="Helical" evidence="7">
    <location>
        <begin position="183"/>
        <end position="207"/>
    </location>
</feature>
<evidence type="ECO:0000256" key="4">
    <source>
        <dbReference type="ARBA" id="ARBA00022989"/>
    </source>
</evidence>
<evidence type="ECO:0000313" key="10">
    <source>
        <dbReference type="Proteomes" id="UP000007490"/>
    </source>
</evidence>
<dbReference type="Proteomes" id="UP000007490">
    <property type="component" value="Chromosome"/>
</dbReference>
<dbReference type="KEGG" id="mel:Metbo_2165"/>
<dbReference type="GeneID" id="10278628"/>
<keyword evidence="2" id="KW-1003">Cell membrane</keyword>
<protein>
    <recommendedName>
        <fullName evidence="8">ABC3 transporter permease C-terminal domain-containing protein</fullName>
    </recommendedName>
</protein>
<keyword evidence="4 7" id="KW-1133">Transmembrane helix</keyword>
<dbReference type="eggNOG" id="arCOG02312">
    <property type="taxonomic scope" value="Archaea"/>
</dbReference>
<evidence type="ECO:0000256" key="3">
    <source>
        <dbReference type="ARBA" id="ARBA00022692"/>
    </source>
</evidence>
<feature type="transmembrane region" description="Helical" evidence="7">
    <location>
        <begin position="96"/>
        <end position="116"/>
    </location>
</feature>
<feature type="transmembrane region" description="Helical" evidence="7">
    <location>
        <begin position="151"/>
        <end position="177"/>
    </location>
</feature>
<evidence type="ECO:0000259" key="8">
    <source>
        <dbReference type="Pfam" id="PF02687"/>
    </source>
</evidence>
<keyword evidence="10" id="KW-1185">Reference proteome</keyword>
<dbReference type="RefSeq" id="WP_013645731.1">
    <property type="nucleotide sequence ID" value="NC_015216.1"/>
</dbReference>
<evidence type="ECO:0000256" key="6">
    <source>
        <dbReference type="ARBA" id="ARBA00038076"/>
    </source>
</evidence>
<dbReference type="Pfam" id="PF02687">
    <property type="entry name" value="FtsX"/>
    <property type="match status" value="1"/>
</dbReference>
<dbReference type="PANTHER" id="PTHR30572">
    <property type="entry name" value="MEMBRANE COMPONENT OF TRANSPORTER-RELATED"/>
    <property type="match status" value="1"/>
</dbReference>
<sequence length="222" mass="24103" precursor="true">MNIYRLSMKNLRRNKMRNFFAVVRISFGVLILLVLLSSGIGLNTFLKQANSFHMNDNVNNSDLIISTVTNQLNAILGVNSTTSVIGSKIDTLINNAVYILDGLASIVFLVGILDIMNTMGFNLNERNREIGILKTMGFSEKELLISMSLEAGLIGFFGGIGGVILGSLGISIVAMFIGIPISILIPLWLIPSVIVLTTVLASILGLVPGWFASYRNIEEVIP</sequence>
<accession>F0TCB3</accession>
<dbReference type="AlphaFoldDB" id="F0TCB3"/>
<comment type="similarity">
    <text evidence="6">Belongs to the ABC-4 integral membrane protein family.</text>
</comment>
<dbReference type="GO" id="GO:0005886">
    <property type="term" value="C:plasma membrane"/>
    <property type="evidence" value="ECO:0007669"/>
    <property type="project" value="UniProtKB-SubCell"/>
</dbReference>
<dbReference type="PANTHER" id="PTHR30572:SF4">
    <property type="entry name" value="ABC TRANSPORTER PERMEASE YTRF"/>
    <property type="match status" value="1"/>
</dbReference>
<dbReference type="GO" id="GO:0022857">
    <property type="term" value="F:transmembrane transporter activity"/>
    <property type="evidence" value="ECO:0007669"/>
    <property type="project" value="TreeGrafter"/>
</dbReference>
<evidence type="ECO:0000256" key="2">
    <source>
        <dbReference type="ARBA" id="ARBA00022475"/>
    </source>
</evidence>
<keyword evidence="3 7" id="KW-0812">Transmembrane</keyword>
<dbReference type="EMBL" id="CP002551">
    <property type="protein sequence ID" value="ADZ10380.1"/>
    <property type="molecule type" value="Genomic_DNA"/>
</dbReference>
<dbReference type="STRING" id="877455.Metbo_2165"/>
<organism evidence="9 10">
    <name type="scientific">Methanobacterium lacus (strain AL-21)</name>
    <dbReference type="NCBI Taxonomy" id="877455"/>
    <lineage>
        <taxon>Archaea</taxon>
        <taxon>Methanobacteriati</taxon>
        <taxon>Methanobacteriota</taxon>
        <taxon>Methanomada group</taxon>
        <taxon>Methanobacteria</taxon>
        <taxon>Methanobacteriales</taxon>
        <taxon>Methanobacteriaceae</taxon>
        <taxon>Methanobacterium</taxon>
    </lineage>
</organism>
<feature type="domain" description="ABC3 transporter permease C-terminal" evidence="8">
    <location>
        <begin position="104"/>
        <end position="216"/>
    </location>
</feature>
<evidence type="ECO:0000313" key="9">
    <source>
        <dbReference type="EMBL" id="ADZ10380.1"/>
    </source>
</evidence>
<evidence type="ECO:0000256" key="7">
    <source>
        <dbReference type="SAM" id="Phobius"/>
    </source>
</evidence>
<reference evidence="10" key="1">
    <citation type="submission" date="2011-02" db="EMBL/GenBank/DDBJ databases">
        <title>Complete sequence of Methanobacterium sp. AL-21.</title>
        <authorList>
            <consortium name="US DOE Joint Genome Institute"/>
            <person name="Lucas S."/>
            <person name="Copeland A."/>
            <person name="Lapidus A."/>
            <person name="Cheng J.-F."/>
            <person name="Goodwin L."/>
            <person name="Pitluck S."/>
            <person name="Chertkov O."/>
            <person name="Detter J.C."/>
            <person name="Han C."/>
            <person name="Tapia R."/>
            <person name="Land M."/>
            <person name="Hauser L."/>
            <person name="Kyrpides N."/>
            <person name="Ivanova N."/>
            <person name="Mikhailova N."/>
            <person name="Pagani I."/>
            <person name="Cadillo-Quiroz H."/>
            <person name="Imachi H."/>
            <person name="Zinder S."/>
            <person name="Liu W."/>
            <person name="Woyke T."/>
        </authorList>
    </citation>
    <scope>NUCLEOTIDE SEQUENCE [LARGE SCALE GENOMIC DNA]</scope>
    <source>
        <strain evidence="10">AL-21</strain>
    </source>
</reference>
<reference evidence="9 10" key="2">
    <citation type="journal article" date="2014" name="Int. J. Syst. Evol. Microbiol.">
        <title>Methanobacterium paludis sp. nov. and a novel strain of Methanobacterium lacus isolated from northern peatlands.</title>
        <authorList>
            <person name="Cadillo-Quiroz H."/>
            <person name="Brauer S.L."/>
            <person name="Goodson N."/>
            <person name="Yavitt J.B."/>
            <person name="Zinder S.H."/>
        </authorList>
    </citation>
    <scope>NUCLEOTIDE SEQUENCE [LARGE SCALE GENOMIC DNA]</scope>
    <source>
        <strain evidence="9 10">AL-21</strain>
    </source>
</reference>
<evidence type="ECO:0000256" key="1">
    <source>
        <dbReference type="ARBA" id="ARBA00004651"/>
    </source>
</evidence>
<dbReference type="OrthoDB" id="71551at2157"/>